<proteinExistence type="predicted"/>
<feature type="region of interest" description="Disordered" evidence="5">
    <location>
        <begin position="75"/>
        <end position="179"/>
    </location>
</feature>
<dbReference type="GO" id="GO:0016020">
    <property type="term" value="C:membrane"/>
    <property type="evidence" value="ECO:0007669"/>
    <property type="project" value="UniProtKB-SubCell"/>
</dbReference>
<evidence type="ECO:0000256" key="4">
    <source>
        <dbReference type="ARBA" id="ARBA00023136"/>
    </source>
</evidence>
<keyword evidence="2 6" id="KW-0812">Transmembrane</keyword>
<dbReference type="AlphaFoldDB" id="A0A9D2L560"/>
<organism evidence="7 8">
    <name type="scientific">Candidatus Alistipes avicola</name>
    <dbReference type="NCBI Taxonomy" id="2838432"/>
    <lineage>
        <taxon>Bacteria</taxon>
        <taxon>Pseudomonadati</taxon>
        <taxon>Bacteroidota</taxon>
        <taxon>Bacteroidia</taxon>
        <taxon>Bacteroidales</taxon>
        <taxon>Rikenellaceae</taxon>
        <taxon>Alistipes</taxon>
    </lineage>
</organism>
<keyword evidence="3 6" id="KW-1133">Transmembrane helix</keyword>
<reference evidence="7" key="1">
    <citation type="journal article" date="2021" name="PeerJ">
        <title>Extensive microbial diversity within the chicken gut microbiome revealed by metagenomics and culture.</title>
        <authorList>
            <person name="Gilroy R."/>
            <person name="Ravi A."/>
            <person name="Getino M."/>
            <person name="Pursley I."/>
            <person name="Horton D.L."/>
            <person name="Alikhan N.F."/>
            <person name="Baker D."/>
            <person name="Gharbi K."/>
            <person name="Hall N."/>
            <person name="Watson M."/>
            <person name="Adriaenssens E.M."/>
            <person name="Foster-Nyarko E."/>
            <person name="Jarju S."/>
            <person name="Secka A."/>
            <person name="Antonio M."/>
            <person name="Oren A."/>
            <person name="Chaudhuri R.R."/>
            <person name="La Ragione R."/>
            <person name="Hildebrand F."/>
            <person name="Pallen M.J."/>
        </authorList>
    </citation>
    <scope>NUCLEOTIDE SEQUENCE</scope>
    <source>
        <strain evidence="7">CHK169-11906</strain>
    </source>
</reference>
<evidence type="ECO:0000313" key="8">
    <source>
        <dbReference type="Proteomes" id="UP000824259"/>
    </source>
</evidence>
<sequence>MYYYDPDKNHSRRWAAVAAFCYALLVTLALLFVSFDLGLDQLRPGEGILIDFGTDDFGAGTQDLAATDVQAQPQRAAAQAAPRQQAEYVTSDRSDVEVVESRKTSSRREEAPGETKRPSQMSQPAEEPRQVNRRALFPGRTQGSTSTSEGPGTQPGNAGHESGAPQGSHEGTGKGNSGIAYDLSGRSVVGRLPVPLYPGNESGKVVVDVTVDASGRVTYASYRAVGSTTNSKQLVDAAIEAAYKARFSESETLTQSGTITYVFTLK</sequence>
<accession>A0A9D2L560</accession>
<dbReference type="NCBIfam" id="TIGR01352">
    <property type="entry name" value="tonB_Cterm"/>
    <property type="match status" value="1"/>
</dbReference>
<evidence type="ECO:0000256" key="2">
    <source>
        <dbReference type="ARBA" id="ARBA00022692"/>
    </source>
</evidence>
<evidence type="ECO:0000256" key="6">
    <source>
        <dbReference type="SAM" id="Phobius"/>
    </source>
</evidence>
<comment type="caution">
    <text evidence="7">The sequence shown here is derived from an EMBL/GenBank/DDBJ whole genome shotgun (WGS) entry which is preliminary data.</text>
</comment>
<dbReference type="InterPro" id="IPR006260">
    <property type="entry name" value="TonB/TolA_C"/>
</dbReference>
<gene>
    <name evidence="7" type="ORF">H9779_08010</name>
</gene>
<dbReference type="SUPFAM" id="SSF74653">
    <property type="entry name" value="TolA/TonB C-terminal domain"/>
    <property type="match status" value="1"/>
</dbReference>
<name>A0A9D2L560_9BACT</name>
<comment type="subcellular location">
    <subcellularLocation>
        <location evidence="1">Membrane</location>
        <topology evidence="1">Single-pass membrane protein</topology>
    </subcellularLocation>
</comment>
<reference evidence="7" key="2">
    <citation type="submission" date="2021-04" db="EMBL/GenBank/DDBJ databases">
        <authorList>
            <person name="Gilroy R."/>
        </authorList>
    </citation>
    <scope>NUCLEOTIDE SEQUENCE</scope>
    <source>
        <strain evidence="7">CHK169-11906</strain>
    </source>
</reference>
<evidence type="ECO:0000256" key="5">
    <source>
        <dbReference type="SAM" id="MobiDB-lite"/>
    </source>
</evidence>
<feature type="compositionally biased region" description="Low complexity" evidence="5">
    <location>
        <begin position="75"/>
        <end position="86"/>
    </location>
</feature>
<feature type="transmembrane region" description="Helical" evidence="6">
    <location>
        <begin position="14"/>
        <end position="33"/>
    </location>
</feature>
<protein>
    <submittedName>
        <fullName evidence="7">TonB family protein</fullName>
    </submittedName>
</protein>
<evidence type="ECO:0000256" key="1">
    <source>
        <dbReference type="ARBA" id="ARBA00004167"/>
    </source>
</evidence>
<evidence type="ECO:0000256" key="3">
    <source>
        <dbReference type="ARBA" id="ARBA00022989"/>
    </source>
</evidence>
<feature type="compositionally biased region" description="Basic and acidic residues" evidence="5">
    <location>
        <begin position="90"/>
        <end position="117"/>
    </location>
</feature>
<feature type="compositionally biased region" description="Polar residues" evidence="5">
    <location>
        <begin position="141"/>
        <end position="156"/>
    </location>
</feature>
<dbReference type="EMBL" id="DWYR01000025">
    <property type="protein sequence ID" value="HJA99524.1"/>
    <property type="molecule type" value="Genomic_DNA"/>
</dbReference>
<keyword evidence="4 6" id="KW-0472">Membrane</keyword>
<evidence type="ECO:0000313" key="7">
    <source>
        <dbReference type="EMBL" id="HJA99524.1"/>
    </source>
</evidence>
<dbReference type="Proteomes" id="UP000824259">
    <property type="component" value="Unassembled WGS sequence"/>
</dbReference>